<dbReference type="Proteomes" id="UP000033649">
    <property type="component" value="Unassembled WGS sequence"/>
</dbReference>
<dbReference type="EMBL" id="JZEY01000061">
    <property type="protein sequence ID" value="KKB07374.1"/>
    <property type="molecule type" value="Genomic_DNA"/>
</dbReference>
<feature type="signal peptide" evidence="8">
    <location>
        <begin position="1"/>
        <end position="21"/>
    </location>
</feature>
<dbReference type="PATRIC" id="fig|429727.3.peg.2344"/>
<evidence type="ECO:0000256" key="5">
    <source>
        <dbReference type="ARBA" id="ARBA00023001"/>
    </source>
</evidence>
<dbReference type="EC" id="3.2.1.4" evidence="3"/>
<dbReference type="InterPro" id="IPR012341">
    <property type="entry name" value="6hp_glycosidase-like_sf"/>
</dbReference>
<dbReference type="PRINTS" id="PR00735">
    <property type="entry name" value="GLHYDRLASE8"/>
</dbReference>
<keyword evidence="6" id="KW-0326">Glycosidase</keyword>
<evidence type="ECO:0000313" key="9">
    <source>
        <dbReference type="EMBL" id="KKB07374.1"/>
    </source>
</evidence>
<dbReference type="InterPro" id="IPR008928">
    <property type="entry name" value="6-hairpin_glycosidase_sf"/>
</dbReference>
<keyword evidence="4" id="KW-0378">Hydrolase</keyword>
<evidence type="ECO:0000256" key="2">
    <source>
        <dbReference type="ARBA" id="ARBA00009209"/>
    </source>
</evidence>
<evidence type="ECO:0000313" key="10">
    <source>
        <dbReference type="Proteomes" id="UP000033649"/>
    </source>
</evidence>
<dbReference type="RefSeq" id="WP_046105403.1">
    <property type="nucleotide sequence ID" value="NZ_JZEY01000061.1"/>
</dbReference>
<dbReference type="SUPFAM" id="SSF48208">
    <property type="entry name" value="Six-hairpin glycosidases"/>
    <property type="match status" value="1"/>
</dbReference>
<feature type="chain" id="PRO_5002486285" description="cellulase" evidence="8">
    <location>
        <begin position="22"/>
        <end position="349"/>
    </location>
</feature>
<organism evidence="9 10">
    <name type="scientific">Devosia chinhatensis</name>
    <dbReference type="NCBI Taxonomy" id="429727"/>
    <lineage>
        <taxon>Bacteria</taxon>
        <taxon>Pseudomonadati</taxon>
        <taxon>Pseudomonadota</taxon>
        <taxon>Alphaproteobacteria</taxon>
        <taxon>Hyphomicrobiales</taxon>
        <taxon>Devosiaceae</taxon>
        <taxon>Devosia</taxon>
    </lineage>
</organism>
<dbReference type="Pfam" id="PF01270">
    <property type="entry name" value="Glyco_hydro_8"/>
    <property type="match status" value="1"/>
</dbReference>
<proteinExistence type="inferred from homology"/>
<keyword evidence="7" id="KW-0119">Carbohydrate metabolism</keyword>
<keyword evidence="10" id="KW-1185">Reference proteome</keyword>
<name>A0A0F5FEM7_9HYPH</name>
<protein>
    <recommendedName>
        <fullName evidence="3">cellulase</fullName>
        <ecNumber evidence="3">3.2.1.4</ecNumber>
    </recommendedName>
</protein>
<evidence type="ECO:0000256" key="3">
    <source>
        <dbReference type="ARBA" id="ARBA00012601"/>
    </source>
</evidence>
<comment type="similarity">
    <text evidence="2">Belongs to the glycosyl hydrolase 8 (cellulase D) family.</text>
</comment>
<dbReference type="GO" id="GO:0008810">
    <property type="term" value="F:cellulase activity"/>
    <property type="evidence" value="ECO:0007669"/>
    <property type="project" value="UniProtKB-EC"/>
</dbReference>
<evidence type="ECO:0000256" key="1">
    <source>
        <dbReference type="ARBA" id="ARBA00000966"/>
    </source>
</evidence>
<comment type="caution">
    <text evidence="9">The sequence shown here is derived from an EMBL/GenBank/DDBJ whole genome shotgun (WGS) entry which is preliminary data.</text>
</comment>
<evidence type="ECO:0000256" key="8">
    <source>
        <dbReference type="SAM" id="SignalP"/>
    </source>
</evidence>
<keyword evidence="5" id="KW-0136">Cellulose degradation</keyword>
<dbReference type="OrthoDB" id="9766708at2"/>
<evidence type="ECO:0000256" key="4">
    <source>
        <dbReference type="ARBA" id="ARBA00022801"/>
    </source>
</evidence>
<reference evidence="9 10" key="1">
    <citation type="submission" date="2015-03" db="EMBL/GenBank/DDBJ databases">
        <authorList>
            <person name="Hassan Y."/>
            <person name="Lepp D."/>
            <person name="Li X.-Z."/>
            <person name="Zhou T."/>
        </authorList>
    </citation>
    <scope>NUCLEOTIDE SEQUENCE [LARGE SCALE GENOMIC DNA]</scope>
    <source>
        <strain evidence="9 10">IPL18</strain>
    </source>
</reference>
<comment type="catalytic activity">
    <reaction evidence="1">
        <text>Endohydrolysis of (1-&gt;4)-beta-D-glucosidic linkages in cellulose, lichenin and cereal beta-D-glucans.</text>
        <dbReference type="EC" id="3.2.1.4"/>
    </reaction>
</comment>
<evidence type="ECO:0000256" key="6">
    <source>
        <dbReference type="ARBA" id="ARBA00023295"/>
    </source>
</evidence>
<keyword evidence="7" id="KW-0624">Polysaccharide degradation</keyword>
<evidence type="ECO:0000256" key="7">
    <source>
        <dbReference type="ARBA" id="ARBA00023326"/>
    </source>
</evidence>
<sequence>MKPLKAALVFIGLLGAMPAMAQSVITPEEWRSYVEAYVSAEGRVIDTGNGDISHSEGQGYGLMLAALAGDRPTFERIWSFTATEMLVRADGLSAWRWEPDKRPRVTDSNNATDGDMLIAYGLLLGARAWNDGHYSDLALPIIRTIGRTMLIEAEGMPAILPGAEGFVRDADAGGPVLNPSYWIFETFPVFAEIDPVIDWMAVSDTGLDILRRAQNSAAGIPADWIQLDGADSEGPAEGFPPEFGYNGIRVPVYLMRADLALELLEPFRRHAGPEGLAKIDVTTNEAIEPITEPGYRLIAATMDCVIDGTEIPEDLRVMAATSYYSATLHLLLLDHLRRHEPACLGVEEP</sequence>
<gene>
    <name evidence="9" type="ORF">VE26_11375</name>
</gene>
<dbReference type="InterPro" id="IPR002037">
    <property type="entry name" value="Glyco_hydro_8"/>
</dbReference>
<keyword evidence="8" id="KW-0732">Signal</keyword>
<dbReference type="AlphaFoldDB" id="A0A0F5FEM7"/>
<dbReference type="STRING" id="429727.VE26_11375"/>
<accession>A0A0F5FEM7</accession>
<dbReference type="GO" id="GO:0030245">
    <property type="term" value="P:cellulose catabolic process"/>
    <property type="evidence" value="ECO:0007669"/>
    <property type="project" value="UniProtKB-KW"/>
</dbReference>
<dbReference type="Gene3D" id="1.50.10.10">
    <property type="match status" value="1"/>
</dbReference>